<dbReference type="KEGG" id="sapo:SAPIO_CDS1656"/>
<dbReference type="Pfam" id="PF11578">
    <property type="entry name" value="DUF3237"/>
    <property type="match status" value="1"/>
</dbReference>
<dbReference type="Proteomes" id="UP000028545">
    <property type="component" value="Unassembled WGS sequence"/>
</dbReference>
<dbReference type="GeneID" id="27720728"/>
<dbReference type="HOGENOM" id="CLU_096872_1_1_1"/>
<protein>
    <submittedName>
        <fullName evidence="1">Uncharacterized protein</fullName>
    </submittedName>
</protein>
<dbReference type="AlphaFoldDB" id="A0A084GES4"/>
<reference evidence="1 2" key="1">
    <citation type="journal article" date="2014" name="Genome Announc.">
        <title>Draft genome sequence of the pathogenic fungus Scedosporium apiospermum.</title>
        <authorList>
            <person name="Vandeputte P."/>
            <person name="Ghamrawi S."/>
            <person name="Rechenmann M."/>
            <person name="Iltis A."/>
            <person name="Giraud S."/>
            <person name="Fleury M."/>
            <person name="Thornton C."/>
            <person name="Delhaes L."/>
            <person name="Meyer W."/>
            <person name="Papon N."/>
            <person name="Bouchara J.P."/>
        </authorList>
    </citation>
    <scope>NUCLEOTIDE SEQUENCE [LARGE SCALE GENOMIC DNA]</scope>
    <source>
        <strain evidence="1 2">IHEM 14462</strain>
    </source>
</reference>
<dbReference type="RefSeq" id="XP_016645635.1">
    <property type="nucleotide sequence ID" value="XM_016784878.1"/>
</dbReference>
<dbReference type="OrthoDB" id="2544694at2759"/>
<keyword evidence="2" id="KW-1185">Reference proteome</keyword>
<evidence type="ECO:0000313" key="2">
    <source>
        <dbReference type="Proteomes" id="UP000028545"/>
    </source>
</evidence>
<accession>A0A084GES4</accession>
<dbReference type="Gene3D" id="2.40.160.20">
    <property type="match status" value="1"/>
</dbReference>
<name>A0A084GES4_PSEDA</name>
<dbReference type="EMBL" id="JOWA01000066">
    <property type="protein sequence ID" value="KEZ45836.1"/>
    <property type="molecule type" value="Genomic_DNA"/>
</dbReference>
<dbReference type="OMA" id="KWVERSA"/>
<comment type="caution">
    <text evidence="1">The sequence shown here is derived from an EMBL/GenBank/DDBJ whole genome shotgun (WGS) entry which is preliminary data.</text>
</comment>
<proteinExistence type="predicted"/>
<dbReference type="VEuPathDB" id="FungiDB:SAPIO_CDS1656"/>
<sequence>MAAIRMQPPKLTHVMNMRAYMSKKSGISGAYRGGATRGLVPLTGGFLKGVEGTRAEGLDVQLMEGGSDWPMVDEASGMVHVDVRTHGTSKSGDGFFIHYTGYLGLDKAAAMFTSWDPEAKTTKGGDHYWFTNPTFETSCKDFQWLTTTSFVGRGHWWAGDDGMQAVEYEIFEVSN</sequence>
<evidence type="ECO:0000313" key="1">
    <source>
        <dbReference type="EMBL" id="KEZ45836.1"/>
    </source>
</evidence>
<gene>
    <name evidence="1" type="ORF">SAPIO_CDS1656</name>
</gene>
<organism evidence="1 2">
    <name type="scientific">Pseudallescheria apiosperma</name>
    <name type="common">Scedosporium apiospermum</name>
    <dbReference type="NCBI Taxonomy" id="563466"/>
    <lineage>
        <taxon>Eukaryota</taxon>
        <taxon>Fungi</taxon>
        <taxon>Dikarya</taxon>
        <taxon>Ascomycota</taxon>
        <taxon>Pezizomycotina</taxon>
        <taxon>Sordariomycetes</taxon>
        <taxon>Hypocreomycetidae</taxon>
        <taxon>Microascales</taxon>
        <taxon>Microascaceae</taxon>
        <taxon>Scedosporium</taxon>
    </lineage>
</organism>